<name>A0A3B0V158_9ZZZZ</name>
<dbReference type="EMBL" id="UOEU01000243">
    <property type="protein sequence ID" value="VAW31537.1"/>
    <property type="molecule type" value="Genomic_DNA"/>
</dbReference>
<protein>
    <submittedName>
        <fullName evidence="1">Uncharacterized protein</fullName>
    </submittedName>
</protein>
<evidence type="ECO:0000313" key="1">
    <source>
        <dbReference type="EMBL" id="VAW31537.1"/>
    </source>
</evidence>
<gene>
    <name evidence="1" type="ORF">MNBD_CHLOROFLEXI01-2169</name>
</gene>
<proteinExistence type="predicted"/>
<organism evidence="1">
    <name type="scientific">hydrothermal vent metagenome</name>
    <dbReference type="NCBI Taxonomy" id="652676"/>
    <lineage>
        <taxon>unclassified sequences</taxon>
        <taxon>metagenomes</taxon>
        <taxon>ecological metagenomes</taxon>
    </lineage>
</organism>
<reference evidence="1" key="1">
    <citation type="submission" date="2018-06" db="EMBL/GenBank/DDBJ databases">
        <authorList>
            <person name="Zhirakovskaya E."/>
        </authorList>
    </citation>
    <scope>NUCLEOTIDE SEQUENCE</scope>
</reference>
<accession>A0A3B0V158</accession>
<sequence length="130" mass="13949">MPVLKRIAATRIVAKSAALDAADIPQNSLALRFAADELFVTPPLLDDTIILAHDPHAIVIAEGGFAGTWLDAEEAAVFLQQNCEWEVPNGRPAFAQGAVAGIPTKLWLEADRVLFIVPAPYAADFAERMA</sequence>
<dbReference type="AlphaFoldDB" id="A0A3B0V158"/>